<keyword evidence="5 9" id="KW-0560">Oxidoreductase</keyword>
<dbReference type="RefSeq" id="WP_131448554.1">
    <property type="nucleotide sequence ID" value="NZ_SJZI01000022.1"/>
</dbReference>
<evidence type="ECO:0000256" key="3">
    <source>
        <dbReference type="ARBA" id="ARBA00011738"/>
    </source>
</evidence>
<evidence type="ECO:0000256" key="4">
    <source>
        <dbReference type="ARBA" id="ARBA00012869"/>
    </source>
</evidence>
<dbReference type="InterPro" id="IPR001260">
    <property type="entry name" value="Coprogen_oxidase_aer"/>
</dbReference>
<dbReference type="EC" id="1.3.3.3" evidence="4"/>
<dbReference type="EMBL" id="SJZI01000022">
    <property type="protein sequence ID" value="TCJ15745.1"/>
    <property type="molecule type" value="Genomic_DNA"/>
</dbReference>
<dbReference type="PRINTS" id="PR00073">
    <property type="entry name" value="COPRGNOXDASE"/>
</dbReference>
<evidence type="ECO:0000313" key="9">
    <source>
        <dbReference type="EMBL" id="TCJ15745.1"/>
    </source>
</evidence>
<dbReference type="PANTHER" id="PTHR10755:SF0">
    <property type="entry name" value="OXYGEN-DEPENDENT COPROPORPHYRINOGEN-III OXIDASE, MITOCHONDRIAL"/>
    <property type="match status" value="1"/>
</dbReference>
<dbReference type="InterPro" id="IPR036406">
    <property type="entry name" value="Coprogen_oxidase_aer_sf"/>
</dbReference>
<keyword evidence="10" id="KW-1185">Reference proteome</keyword>
<keyword evidence="6" id="KW-0350">Heme biosynthesis</keyword>
<protein>
    <recommendedName>
        <fullName evidence="4">coproporphyrinogen oxidase</fullName>
        <ecNumber evidence="4">1.3.3.3</ecNumber>
    </recommendedName>
</protein>
<dbReference type="SUPFAM" id="SSF102886">
    <property type="entry name" value="Coproporphyrinogen III oxidase"/>
    <property type="match status" value="1"/>
</dbReference>
<comment type="subunit">
    <text evidence="3">Homodimer.</text>
</comment>
<evidence type="ECO:0000256" key="7">
    <source>
        <dbReference type="ARBA" id="ARBA00023244"/>
    </source>
</evidence>
<keyword evidence="7" id="KW-0627">Porphyrin biosynthesis</keyword>
<gene>
    <name evidence="9" type="ORF">EPD60_07815</name>
    <name evidence="8" type="ORF">EPD60_07830</name>
</gene>
<accession>A0A4R1BEZ6</accession>
<dbReference type="Gene3D" id="3.40.1500.10">
    <property type="entry name" value="Coproporphyrinogen III oxidase, aerobic"/>
    <property type="match status" value="1"/>
</dbReference>
<comment type="similarity">
    <text evidence="2">Belongs to the aerobic coproporphyrinogen-III oxidase family.</text>
</comment>
<dbReference type="GO" id="GO:0004109">
    <property type="term" value="F:coproporphyrinogen oxidase activity"/>
    <property type="evidence" value="ECO:0007669"/>
    <property type="project" value="UniProtKB-EC"/>
</dbReference>
<dbReference type="OrthoDB" id="9777553at2"/>
<dbReference type="EMBL" id="SJZI01000023">
    <property type="protein sequence ID" value="TCJ15707.1"/>
    <property type="molecule type" value="Genomic_DNA"/>
</dbReference>
<dbReference type="AlphaFoldDB" id="A0A4R1BEZ6"/>
<proteinExistence type="inferred from homology"/>
<dbReference type="GO" id="GO:0006782">
    <property type="term" value="P:protoporphyrinogen IX biosynthetic process"/>
    <property type="evidence" value="ECO:0007669"/>
    <property type="project" value="TreeGrafter"/>
</dbReference>
<evidence type="ECO:0000313" key="10">
    <source>
        <dbReference type="Proteomes" id="UP000295334"/>
    </source>
</evidence>
<comment type="pathway">
    <text evidence="1">Porphyrin-containing compound metabolism; protoporphyrin-IX biosynthesis; protoporphyrinogen-IX from coproporphyrinogen-III (O2 route): step 1/1.</text>
</comment>
<evidence type="ECO:0000256" key="5">
    <source>
        <dbReference type="ARBA" id="ARBA00023002"/>
    </source>
</evidence>
<evidence type="ECO:0000313" key="8">
    <source>
        <dbReference type="EMBL" id="TCJ15707.1"/>
    </source>
</evidence>
<dbReference type="PANTHER" id="PTHR10755">
    <property type="entry name" value="COPROPORPHYRINOGEN III OXIDASE, MITOCHONDRIAL"/>
    <property type="match status" value="1"/>
</dbReference>
<comment type="caution">
    <text evidence="9">The sequence shown here is derived from an EMBL/GenBank/DDBJ whole genome shotgun (WGS) entry which is preliminary data.</text>
</comment>
<sequence>MDISQLPESEARARWIHYIHDLQDSICAGLEAVDGKEKFFEDRWERPEGGGGRTRVIANGGVFEKGGVNTSVVFGEVSDIMRKQLKIEGDLWFACGLSLVLHPFNPMVPTVHCNYRMFELYSKDGSSQSPPSGGRGAVTDRWFGGGTDLTPYYLFDEDARHFHGTYKEVCDRFDPAFYPTFKKVCDDYFVNTHRGNERRGIGGIFYDHQRPDANHDLDFWIRFGQACGDAFLPAYVPIVEKHKNDPFTQEQKHWQEIRRGRYVEFNLVHDRGTIFGLKTNGRIESILMSLPPTVRFEYNYQPAPGSKEDELLQACLHPREWLAPTEEDKAEWARRSNSC</sequence>
<dbReference type="PIRSF" id="PIRSF000166">
    <property type="entry name" value="Coproporphyri_ox"/>
    <property type="match status" value="1"/>
</dbReference>
<organism evidence="9 10">
    <name type="scientific">Flaviaesturariibacter flavus</name>
    <dbReference type="NCBI Taxonomy" id="2502780"/>
    <lineage>
        <taxon>Bacteria</taxon>
        <taxon>Pseudomonadati</taxon>
        <taxon>Bacteroidota</taxon>
        <taxon>Chitinophagia</taxon>
        <taxon>Chitinophagales</taxon>
        <taxon>Chitinophagaceae</taxon>
        <taxon>Flaviaestuariibacter</taxon>
    </lineage>
</organism>
<dbReference type="Proteomes" id="UP000295334">
    <property type="component" value="Unassembled WGS sequence"/>
</dbReference>
<evidence type="ECO:0000256" key="6">
    <source>
        <dbReference type="ARBA" id="ARBA00023133"/>
    </source>
</evidence>
<dbReference type="GO" id="GO:0005737">
    <property type="term" value="C:cytoplasm"/>
    <property type="evidence" value="ECO:0007669"/>
    <property type="project" value="TreeGrafter"/>
</dbReference>
<reference evidence="9 10" key="1">
    <citation type="submission" date="2019-03" db="EMBL/GenBank/DDBJ databases">
        <authorList>
            <person name="Kim M.K.M."/>
        </authorList>
    </citation>
    <scope>NUCLEOTIDE SEQUENCE [LARGE SCALE GENOMIC DNA]</scope>
    <source>
        <strain evidence="9 10">17J68-12</strain>
    </source>
</reference>
<evidence type="ECO:0000256" key="1">
    <source>
        <dbReference type="ARBA" id="ARBA00005168"/>
    </source>
</evidence>
<name>A0A4R1BEZ6_9BACT</name>
<dbReference type="Pfam" id="PF01218">
    <property type="entry name" value="Coprogen_oxidas"/>
    <property type="match status" value="1"/>
</dbReference>
<dbReference type="NCBIfam" id="NF003727">
    <property type="entry name" value="PRK05330.1"/>
    <property type="match status" value="1"/>
</dbReference>
<evidence type="ECO:0000256" key="2">
    <source>
        <dbReference type="ARBA" id="ARBA00010644"/>
    </source>
</evidence>